<evidence type="ECO:0000256" key="2">
    <source>
        <dbReference type="ARBA" id="ARBA00022695"/>
    </source>
</evidence>
<evidence type="ECO:0000259" key="7">
    <source>
        <dbReference type="Pfam" id="PF18697"/>
    </source>
</evidence>
<feature type="domain" description="Murine leukemia virus integrase C-terminal" evidence="7">
    <location>
        <begin position="37"/>
        <end position="63"/>
    </location>
</feature>
<comment type="caution">
    <text evidence="8">The sequence shown here is derived from an EMBL/GenBank/DDBJ whole genome shotgun (WGS) entry which is preliminary data.</text>
</comment>
<keyword evidence="9" id="KW-1185">Reference proteome</keyword>
<gene>
    <name evidence="8" type="ORF">J4Q44_G00124660</name>
</gene>
<dbReference type="EMBL" id="JAGTTL010000010">
    <property type="protein sequence ID" value="KAK6317066.1"/>
    <property type="molecule type" value="Genomic_DNA"/>
</dbReference>
<evidence type="ECO:0000256" key="5">
    <source>
        <dbReference type="ARBA" id="ARBA00022801"/>
    </source>
</evidence>
<keyword evidence="3" id="KW-0540">Nuclease</keyword>
<evidence type="ECO:0000313" key="9">
    <source>
        <dbReference type="Proteomes" id="UP001356427"/>
    </source>
</evidence>
<name>A0AAN8M4D0_9TELE</name>
<protein>
    <recommendedName>
        <fullName evidence="7">Murine leukemia virus integrase C-terminal domain-containing protein</fullName>
    </recommendedName>
</protein>
<accession>A0AAN8M4D0</accession>
<dbReference type="GO" id="GO:0004519">
    <property type="term" value="F:endonuclease activity"/>
    <property type="evidence" value="ECO:0007669"/>
    <property type="project" value="UniProtKB-KW"/>
</dbReference>
<organism evidence="8 9">
    <name type="scientific">Coregonus suidteri</name>
    <dbReference type="NCBI Taxonomy" id="861788"/>
    <lineage>
        <taxon>Eukaryota</taxon>
        <taxon>Metazoa</taxon>
        <taxon>Chordata</taxon>
        <taxon>Craniata</taxon>
        <taxon>Vertebrata</taxon>
        <taxon>Euteleostomi</taxon>
        <taxon>Actinopterygii</taxon>
        <taxon>Neopterygii</taxon>
        <taxon>Teleostei</taxon>
        <taxon>Protacanthopterygii</taxon>
        <taxon>Salmoniformes</taxon>
        <taxon>Salmonidae</taxon>
        <taxon>Coregoninae</taxon>
        <taxon>Coregonus</taxon>
    </lineage>
</organism>
<dbReference type="AlphaFoldDB" id="A0AAN8M4D0"/>
<dbReference type="InterPro" id="IPR040643">
    <property type="entry name" value="MLVIN_C"/>
</dbReference>
<evidence type="ECO:0000256" key="6">
    <source>
        <dbReference type="SAM" id="MobiDB-lite"/>
    </source>
</evidence>
<feature type="region of interest" description="Disordered" evidence="6">
    <location>
        <begin position="72"/>
        <end position="96"/>
    </location>
</feature>
<sequence length="96" mass="11118">MTDYVKKLTEFSAALSSQVRKAQEGELSGNTPPLKVKVGDWVRVKVHKRKWLEPRWTGPYEVKEVTSHSVQVREEQARDEEEPPVEQLWVLNSNES</sequence>
<proteinExistence type="predicted"/>
<evidence type="ECO:0000256" key="4">
    <source>
        <dbReference type="ARBA" id="ARBA00022759"/>
    </source>
</evidence>
<evidence type="ECO:0000256" key="3">
    <source>
        <dbReference type="ARBA" id="ARBA00022722"/>
    </source>
</evidence>
<keyword evidence="5" id="KW-0378">Hydrolase</keyword>
<keyword evidence="1" id="KW-0808">Transferase</keyword>
<evidence type="ECO:0000313" key="8">
    <source>
        <dbReference type="EMBL" id="KAK6317066.1"/>
    </source>
</evidence>
<dbReference type="Pfam" id="PF18697">
    <property type="entry name" value="MLVIN_C"/>
    <property type="match status" value="1"/>
</dbReference>
<dbReference type="Proteomes" id="UP001356427">
    <property type="component" value="Unassembled WGS sequence"/>
</dbReference>
<dbReference type="Gene3D" id="2.30.30.850">
    <property type="match status" value="1"/>
</dbReference>
<dbReference type="GO" id="GO:0016779">
    <property type="term" value="F:nucleotidyltransferase activity"/>
    <property type="evidence" value="ECO:0007669"/>
    <property type="project" value="UniProtKB-KW"/>
</dbReference>
<dbReference type="GO" id="GO:0016787">
    <property type="term" value="F:hydrolase activity"/>
    <property type="evidence" value="ECO:0007669"/>
    <property type="project" value="UniProtKB-KW"/>
</dbReference>
<reference evidence="8 9" key="1">
    <citation type="submission" date="2021-04" db="EMBL/GenBank/DDBJ databases">
        <authorList>
            <person name="De Guttry C."/>
            <person name="Zahm M."/>
            <person name="Klopp C."/>
            <person name="Cabau C."/>
            <person name="Louis A."/>
            <person name="Berthelot C."/>
            <person name="Parey E."/>
            <person name="Roest Crollius H."/>
            <person name="Montfort J."/>
            <person name="Robinson-Rechavi M."/>
            <person name="Bucao C."/>
            <person name="Bouchez O."/>
            <person name="Gislard M."/>
            <person name="Lluch J."/>
            <person name="Milhes M."/>
            <person name="Lampietro C."/>
            <person name="Lopez Roques C."/>
            <person name="Donnadieu C."/>
            <person name="Braasch I."/>
            <person name="Desvignes T."/>
            <person name="Postlethwait J."/>
            <person name="Bobe J."/>
            <person name="Wedekind C."/>
            <person name="Guiguen Y."/>
        </authorList>
    </citation>
    <scope>NUCLEOTIDE SEQUENCE [LARGE SCALE GENOMIC DNA]</scope>
    <source>
        <strain evidence="8">Cs_M1</strain>
        <tissue evidence="8">Blood</tissue>
    </source>
</reference>
<evidence type="ECO:0000256" key="1">
    <source>
        <dbReference type="ARBA" id="ARBA00022679"/>
    </source>
</evidence>
<keyword evidence="2" id="KW-0548">Nucleotidyltransferase</keyword>
<keyword evidence="4" id="KW-0255">Endonuclease</keyword>